<evidence type="ECO:0000256" key="2">
    <source>
        <dbReference type="ARBA" id="ARBA00022475"/>
    </source>
</evidence>
<dbReference type="EMBL" id="KQ435851">
    <property type="protein sequence ID" value="KOX70763.1"/>
    <property type="molecule type" value="Genomic_DNA"/>
</dbReference>
<feature type="transmembrane region" description="Helical" evidence="8">
    <location>
        <begin position="76"/>
        <end position="95"/>
    </location>
</feature>
<feature type="transmembrane region" description="Helical" evidence="8">
    <location>
        <begin position="188"/>
        <end position="209"/>
    </location>
</feature>
<evidence type="ECO:0000256" key="3">
    <source>
        <dbReference type="ARBA" id="ARBA00022692"/>
    </source>
</evidence>
<feature type="transmembrane region" description="Helical" evidence="8">
    <location>
        <begin position="337"/>
        <end position="357"/>
    </location>
</feature>
<evidence type="ECO:0000256" key="5">
    <source>
        <dbReference type="ARBA" id="ARBA00023136"/>
    </source>
</evidence>
<dbReference type="SUPFAM" id="SSF103473">
    <property type="entry name" value="MFS general substrate transporter"/>
    <property type="match status" value="1"/>
</dbReference>
<dbReference type="STRING" id="166423.A0A0M8ZW20"/>
<dbReference type="OrthoDB" id="6612291at2759"/>
<dbReference type="PROSITE" id="PS50850">
    <property type="entry name" value="MFS"/>
    <property type="match status" value="1"/>
</dbReference>
<evidence type="ECO:0000256" key="7">
    <source>
        <dbReference type="ARBA" id="ARBA00024348"/>
    </source>
</evidence>
<dbReference type="InterPro" id="IPR005829">
    <property type="entry name" value="Sugar_transporter_CS"/>
</dbReference>
<evidence type="ECO:0000256" key="6">
    <source>
        <dbReference type="ARBA" id="ARBA00023180"/>
    </source>
</evidence>
<feature type="transmembrane region" description="Helical" evidence="8">
    <location>
        <begin position="164"/>
        <end position="182"/>
    </location>
</feature>
<dbReference type="PANTHER" id="PTHR48021:SF86">
    <property type="entry name" value="FACILITATED TREHALOSE TRANSPORTER TRET1-1-LIKE PROTEIN"/>
    <property type="match status" value="1"/>
</dbReference>
<dbReference type="InterPro" id="IPR020846">
    <property type="entry name" value="MFS_dom"/>
</dbReference>
<feature type="transmembrane region" description="Helical" evidence="8">
    <location>
        <begin position="310"/>
        <end position="330"/>
    </location>
</feature>
<dbReference type="InterPro" id="IPR005828">
    <property type="entry name" value="MFS_sugar_transport-like"/>
</dbReference>
<feature type="transmembrane region" description="Helical" evidence="8">
    <location>
        <begin position="439"/>
        <end position="458"/>
    </location>
</feature>
<keyword evidence="2" id="KW-1003">Cell membrane</keyword>
<feature type="domain" description="Major facilitator superfamily (MFS) profile" evidence="9">
    <location>
        <begin position="35"/>
        <end position="462"/>
    </location>
</feature>
<accession>A0A0M8ZW20</accession>
<dbReference type="CDD" id="cd17358">
    <property type="entry name" value="MFS_GLUT6_8_Class3_like"/>
    <property type="match status" value="1"/>
</dbReference>
<dbReference type="PANTHER" id="PTHR48021">
    <property type="match status" value="1"/>
</dbReference>
<dbReference type="PRINTS" id="PR00171">
    <property type="entry name" value="SUGRTRNSPORT"/>
</dbReference>
<dbReference type="GO" id="GO:0005886">
    <property type="term" value="C:plasma membrane"/>
    <property type="evidence" value="ECO:0007669"/>
    <property type="project" value="UniProtKB-SubCell"/>
</dbReference>
<dbReference type="PROSITE" id="PS00216">
    <property type="entry name" value="SUGAR_TRANSPORT_1"/>
    <property type="match status" value="1"/>
</dbReference>
<sequence length="689" mass="75606">MLIPCLTHPTFFQLNLSSALCSRYKRRQSVQLSADNLAKLPCMLVVGVGTAMAWTSTVLPQLSSTDSWLFITEEQGSWISSLLAVGAIAGALCSGSMADKMGRKKSLLLLSVPFLVSWGLILVAKNVRLLYIARFVVGIGVGAGCVLGPTYISEIAEVSTKGTLGALFQLFLTVGIFAAFVLGSVLNYTMFGLVCALIIVLFLVTFYWMPESPVWLVSQNRRQDALAALSVLRGDSYDPKQEVNEMQKAAEASAGRKPSLIETAKDPVNKKAMIASFGMMIFQQASGVNAVIFYTVMIFKASGSSIPPELASILVALVQLVMSGVAALIVDRAGRKPLLMISTSVMSVSLIALGYYFHQKDGGNDVSSLSWLPLVSLIVFMVAFSIGLGPIPWMLMGELFSAETKAIASSVAVMLNWSLVFVVTKMFPTMNEELGSDVTFWSFAVVMAAAAAYTYMLLPETKGKTYQEIHDELQGGTGQRARAFLNPMRKEFDKTPCLLKAEMEREKICWFHHVVPDNVTVTEGSRSYERFQFKKRVGNDAFVLMFNWKPGDMAQPHSRYDFSMSEKLVLTVRKTRRFCDLQAIELRRPSFLLTVHRTIWSASIPSSSSSAVCDSTTLGKYPVEIGVGSSKYCTNGVHDKCRVANMAEKGSTLPQYVAAAAEGNDYQLIVILICHYHQMYSKISNTEDV</sequence>
<feature type="transmembrane region" description="Helical" evidence="8">
    <location>
        <begin position="107"/>
        <end position="124"/>
    </location>
</feature>
<feature type="transmembrane region" description="Helical" evidence="8">
    <location>
        <begin position="407"/>
        <end position="427"/>
    </location>
</feature>
<comment type="similarity">
    <text evidence="7">Belongs to the major facilitator superfamily. Sugar transporter (TC 2.A.1.1) family. Trehalose transporter subfamily.</text>
</comment>
<dbReference type="FunFam" id="1.20.1250.20:FF:000055">
    <property type="entry name" value="Facilitated trehalose transporter Tret1-2 homolog"/>
    <property type="match status" value="1"/>
</dbReference>
<name>A0A0M8ZW20_9HYME</name>
<comment type="subcellular location">
    <subcellularLocation>
        <location evidence="1">Cell membrane</location>
        <topology evidence="1">Multi-pass membrane protein</topology>
    </subcellularLocation>
</comment>
<dbReference type="NCBIfam" id="TIGR00879">
    <property type="entry name" value="SP"/>
    <property type="match status" value="1"/>
</dbReference>
<feature type="transmembrane region" description="Helical" evidence="8">
    <location>
        <begin position="274"/>
        <end position="298"/>
    </location>
</feature>
<evidence type="ECO:0000259" key="9">
    <source>
        <dbReference type="PROSITE" id="PS50850"/>
    </source>
</evidence>
<dbReference type="InterPro" id="IPR036259">
    <property type="entry name" value="MFS_trans_sf"/>
</dbReference>
<keyword evidence="3 8" id="KW-0812">Transmembrane</keyword>
<dbReference type="InterPro" id="IPR044775">
    <property type="entry name" value="MFS_ERD6/Tret1-like"/>
</dbReference>
<keyword evidence="4 8" id="KW-1133">Transmembrane helix</keyword>
<dbReference type="Proteomes" id="UP000053105">
    <property type="component" value="Unassembled WGS sequence"/>
</dbReference>
<feature type="transmembrane region" description="Helical" evidence="8">
    <location>
        <begin position="369"/>
        <end position="395"/>
    </location>
</feature>
<feature type="transmembrane region" description="Helical" evidence="8">
    <location>
        <begin position="130"/>
        <end position="152"/>
    </location>
</feature>
<reference evidence="10 11" key="1">
    <citation type="submission" date="2015-07" db="EMBL/GenBank/DDBJ databases">
        <title>The genome of Melipona quadrifasciata.</title>
        <authorList>
            <person name="Pan H."/>
            <person name="Kapheim K."/>
        </authorList>
    </citation>
    <scope>NUCLEOTIDE SEQUENCE [LARGE SCALE GENOMIC DNA]</scope>
    <source>
        <strain evidence="10">0111107301</strain>
        <tissue evidence="10">Whole body</tissue>
    </source>
</reference>
<feature type="transmembrane region" description="Helical" evidence="8">
    <location>
        <begin position="36"/>
        <end position="56"/>
    </location>
</feature>
<gene>
    <name evidence="10" type="ORF">WN51_02187</name>
</gene>
<evidence type="ECO:0000256" key="4">
    <source>
        <dbReference type="ARBA" id="ARBA00022989"/>
    </source>
</evidence>
<dbReference type="InterPro" id="IPR050549">
    <property type="entry name" value="MFS_Trehalose_Transporter"/>
</dbReference>
<dbReference type="GO" id="GO:0051119">
    <property type="term" value="F:sugar transmembrane transporter activity"/>
    <property type="evidence" value="ECO:0007669"/>
    <property type="project" value="InterPro"/>
</dbReference>
<keyword evidence="6" id="KW-0325">Glycoprotein</keyword>
<dbReference type="Pfam" id="PF00083">
    <property type="entry name" value="Sugar_tr"/>
    <property type="match status" value="1"/>
</dbReference>
<dbReference type="InterPro" id="IPR003663">
    <property type="entry name" value="Sugar/inositol_transpt"/>
</dbReference>
<keyword evidence="11" id="KW-1185">Reference proteome</keyword>
<evidence type="ECO:0000256" key="8">
    <source>
        <dbReference type="SAM" id="Phobius"/>
    </source>
</evidence>
<organism evidence="10 11">
    <name type="scientific">Melipona quadrifasciata</name>
    <dbReference type="NCBI Taxonomy" id="166423"/>
    <lineage>
        <taxon>Eukaryota</taxon>
        <taxon>Metazoa</taxon>
        <taxon>Ecdysozoa</taxon>
        <taxon>Arthropoda</taxon>
        <taxon>Hexapoda</taxon>
        <taxon>Insecta</taxon>
        <taxon>Pterygota</taxon>
        <taxon>Neoptera</taxon>
        <taxon>Endopterygota</taxon>
        <taxon>Hymenoptera</taxon>
        <taxon>Apocrita</taxon>
        <taxon>Aculeata</taxon>
        <taxon>Apoidea</taxon>
        <taxon>Anthophila</taxon>
        <taxon>Apidae</taxon>
        <taxon>Melipona</taxon>
    </lineage>
</organism>
<keyword evidence="5 8" id="KW-0472">Membrane</keyword>
<evidence type="ECO:0000256" key="1">
    <source>
        <dbReference type="ARBA" id="ARBA00004651"/>
    </source>
</evidence>
<evidence type="ECO:0000313" key="11">
    <source>
        <dbReference type="Proteomes" id="UP000053105"/>
    </source>
</evidence>
<evidence type="ECO:0000313" key="10">
    <source>
        <dbReference type="EMBL" id="KOX70763.1"/>
    </source>
</evidence>
<dbReference type="Gene3D" id="1.20.1250.20">
    <property type="entry name" value="MFS general substrate transporter like domains"/>
    <property type="match status" value="1"/>
</dbReference>
<dbReference type="AlphaFoldDB" id="A0A0M8ZW20"/>
<proteinExistence type="inferred from homology"/>
<protein>
    <submittedName>
        <fullName evidence="10">Facilitated trehalose transporter Tret1</fullName>
    </submittedName>
</protein>
<dbReference type="PROSITE" id="PS00217">
    <property type="entry name" value="SUGAR_TRANSPORT_2"/>
    <property type="match status" value="1"/>
</dbReference>